<dbReference type="InterPro" id="IPR001830">
    <property type="entry name" value="Glyco_trans_20"/>
</dbReference>
<dbReference type="EMBL" id="KZ819307">
    <property type="protein sequence ID" value="PWN95091.1"/>
    <property type="molecule type" value="Genomic_DNA"/>
</dbReference>
<dbReference type="EC" id="2.4.1.15" evidence="1"/>
<dbReference type="STRING" id="58919.A0A316Z0R7"/>
<comment type="catalytic activity">
    <reaction evidence="4">
        <text>D-glucose 6-phosphate + UDP-alpha-D-glucose = alpha,alpha-trehalose 6-phosphate + UDP + H(+)</text>
        <dbReference type="Rhea" id="RHEA:18889"/>
        <dbReference type="ChEBI" id="CHEBI:15378"/>
        <dbReference type="ChEBI" id="CHEBI:58223"/>
        <dbReference type="ChEBI" id="CHEBI:58429"/>
        <dbReference type="ChEBI" id="CHEBI:58885"/>
        <dbReference type="ChEBI" id="CHEBI:61548"/>
        <dbReference type="EC" id="2.4.1.15"/>
    </reaction>
</comment>
<dbReference type="GO" id="GO:0034605">
    <property type="term" value="P:cellular response to heat"/>
    <property type="evidence" value="ECO:0007669"/>
    <property type="project" value="TreeGrafter"/>
</dbReference>
<dbReference type="OrthoDB" id="755951at2759"/>
<dbReference type="SUPFAM" id="SSF53756">
    <property type="entry name" value="UDP-Glycosyltransferase/glycogen phosphorylase"/>
    <property type="match status" value="1"/>
</dbReference>
<reference evidence="6 7" key="1">
    <citation type="journal article" date="2018" name="Mol. Biol. Evol.">
        <title>Broad Genomic Sampling Reveals a Smut Pathogenic Ancestry of the Fungal Clade Ustilaginomycotina.</title>
        <authorList>
            <person name="Kijpornyongpan T."/>
            <person name="Mondo S.J."/>
            <person name="Barry K."/>
            <person name="Sandor L."/>
            <person name="Lee J."/>
            <person name="Lipzen A."/>
            <person name="Pangilinan J."/>
            <person name="LaButti K."/>
            <person name="Hainaut M."/>
            <person name="Henrissat B."/>
            <person name="Grigoriev I.V."/>
            <person name="Spatafora J.W."/>
            <person name="Aime M.C."/>
        </authorList>
    </citation>
    <scope>NUCLEOTIDE SEQUENCE [LARGE SCALE GENOMIC DNA]</scope>
    <source>
        <strain evidence="6 7">MCA 4186</strain>
    </source>
</reference>
<evidence type="ECO:0000313" key="6">
    <source>
        <dbReference type="EMBL" id="PWN95091.1"/>
    </source>
</evidence>
<proteinExistence type="predicted"/>
<dbReference type="PANTHER" id="PTHR10788:SF106">
    <property type="entry name" value="BCDNA.GH08860"/>
    <property type="match status" value="1"/>
</dbReference>
<evidence type="ECO:0000256" key="3">
    <source>
        <dbReference type="ARBA" id="ARBA00022679"/>
    </source>
</evidence>
<dbReference type="PANTHER" id="PTHR10788">
    <property type="entry name" value="TREHALOSE-6-PHOSPHATE SYNTHASE"/>
    <property type="match status" value="1"/>
</dbReference>
<name>A0A316Z0R7_9BASI</name>
<dbReference type="CDD" id="cd03788">
    <property type="entry name" value="GT20_TPS"/>
    <property type="match status" value="1"/>
</dbReference>
<dbReference type="RefSeq" id="XP_025595370.1">
    <property type="nucleotide sequence ID" value="XM_025743474.1"/>
</dbReference>
<keyword evidence="2" id="KW-0328">Glycosyltransferase</keyword>
<gene>
    <name evidence="6" type="ORF">FA09DRAFT_332494</name>
</gene>
<evidence type="ECO:0000256" key="5">
    <source>
        <dbReference type="SAM" id="MobiDB-lite"/>
    </source>
</evidence>
<keyword evidence="3" id="KW-0808">Transferase</keyword>
<evidence type="ECO:0000256" key="4">
    <source>
        <dbReference type="ARBA" id="ARBA00048039"/>
    </source>
</evidence>
<dbReference type="GO" id="GO:0005829">
    <property type="term" value="C:cytosol"/>
    <property type="evidence" value="ECO:0007669"/>
    <property type="project" value="TreeGrafter"/>
</dbReference>
<sequence length="583" mass="64234">MSSSSSSAPPSGAARAAPGETLPASSRLIVVSNRLPVTIKADASQPGGYSFTLSSGGLVSALSGCKKRMDFTWIGWPGISVPPADAAFIEQRLRDEYSCLPVWLDPDVADRHYNGFSNSILWPLFHYHPGEMNFDEANWLAYREANLMFAEKVREEVRRGDMVWVQDYHLMLLPLMLRTLIEGSGAQGHASQRELEHVRHGVDGSSHLLHSGALAAPPGSEAAEGAAAAARNVSGQSGAAYSKMQEEDEEMGGPGRGTSDGETSRGAIKIGFFLHTPFPSSEIYRILPVRREILLGILHCDLIGFHTYDYARHFLSSCTRILGLPTMPNGAEFEGRYVHVGTYPIGIEPNQFRDGLERESVQARIKTLERRFEGVKVVVGVDRLDYIKGIPQKLHALETFLQEHPEWIGKVVLVQVAVPSRQDVEEYQNLRAIINEAVGRINGRFGTVESMPIHFLHRSVSFEELCALYAVSDACLVTSTRDGMNLVSYEYIACQGERNGVMILSEFAGAAQSLNGSLIVNPWDKFAVADAIHEALTMDPETRKGNFNKLSRYVNKHTASWWGMSFVSDLNRIEIGKVGTSQP</sequence>
<dbReference type="Pfam" id="PF00982">
    <property type="entry name" value="Glyco_transf_20"/>
    <property type="match status" value="2"/>
</dbReference>
<feature type="region of interest" description="Disordered" evidence="5">
    <location>
        <begin position="237"/>
        <end position="262"/>
    </location>
</feature>
<dbReference type="GO" id="GO:0005946">
    <property type="term" value="C:alpha,alpha-trehalose-phosphate synthase complex (UDP-forming)"/>
    <property type="evidence" value="ECO:0007669"/>
    <property type="project" value="TreeGrafter"/>
</dbReference>
<organism evidence="6 7">
    <name type="scientific">Tilletiopsis washingtonensis</name>
    <dbReference type="NCBI Taxonomy" id="58919"/>
    <lineage>
        <taxon>Eukaryota</taxon>
        <taxon>Fungi</taxon>
        <taxon>Dikarya</taxon>
        <taxon>Basidiomycota</taxon>
        <taxon>Ustilaginomycotina</taxon>
        <taxon>Exobasidiomycetes</taxon>
        <taxon>Entylomatales</taxon>
        <taxon>Entylomatales incertae sedis</taxon>
        <taxon>Tilletiopsis</taxon>
    </lineage>
</organism>
<evidence type="ECO:0000256" key="1">
    <source>
        <dbReference type="ARBA" id="ARBA00012538"/>
    </source>
</evidence>
<dbReference type="Proteomes" id="UP000245946">
    <property type="component" value="Unassembled WGS sequence"/>
</dbReference>
<evidence type="ECO:0000256" key="2">
    <source>
        <dbReference type="ARBA" id="ARBA00022676"/>
    </source>
</evidence>
<dbReference type="GeneID" id="37271018"/>
<protein>
    <recommendedName>
        <fullName evidence="1">alpha,alpha-trehalose-phosphate synthase (UDP-forming)</fullName>
        <ecNumber evidence="1">2.4.1.15</ecNumber>
    </recommendedName>
</protein>
<dbReference type="GO" id="GO:0003825">
    <property type="term" value="F:alpha,alpha-trehalose-phosphate synthase (UDP-forming) activity"/>
    <property type="evidence" value="ECO:0007669"/>
    <property type="project" value="UniProtKB-EC"/>
</dbReference>
<dbReference type="Gene3D" id="3.40.50.2000">
    <property type="entry name" value="Glycogen Phosphorylase B"/>
    <property type="match status" value="2"/>
</dbReference>
<dbReference type="AlphaFoldDB" id="A0A316Z0R7"/>
<accession>A0A316Z0R7</accession>
<keyword evidence="7" id="KW-1185">Reference proteome</keyword>
<dbReference type="GO" id="GO:0005992">
    <property type="term" value="P:trehalose biosynthetic process"/>
    <property type="evidence" value="ECO:0007669"/>
    <property type="project" value="InterPro"/>
</dbReference>
<dbReference type="FunFam" id="3.40.50.2000:FF:000007">
    <property type="entry name" value="Trehalose-6-phosphate synthase"/>
    <property type="match status" value="1"/>
</dbReference>
<evidence type="ECO:0000313" key="7">
    <source>
        <dbReference type="Proteomes" id="UP000245946"/>
    </source>
</evidence>
<dbReference type="GO" id="GO:0004805">
    <property type="term" value="F:trehalose-phosphatase activity"/>
    <property type="evidence" value="ECO:0007669"/>
    <property type="project" value="TreeGrafter"/>
</dbReference>